<dbReference type="RefSeq" id="WP_013048535.1">
    <property type="nucleotide sequence ID" value="NC_014011.1"/>
</dbReference>
<evidence type="ECO:0000313" key="2">
    <source>
        <dbReference type="Proteomes" id="UP000002366"/>
    </source>
</evidence>
<accession>D5EFE0</accession>
<dbReference type="EMBL" id="CP001997">
    <property type="protein sequence ID" value="ADE57272.1"/>
    <property type="molecule type" value="Genomic_DNA"/>
</dbReference>
<dbReference type="KEGG" id="aco:Amico_1149"/>
<dbReference type="HOGENOM" id="CLU_130304_0_0_0"/>
<evidence type="ECO:0000313" key="1">
    <source>
        <dbReference type="EMBL" id="ADE57272.1"/>
    </source>
</evidence>
<keyword evidence="2" id="KW-1185">Reference proteome</keyword>
<gene>
    <name evidence="1" type="ordered locus">Amico_1149</name>
</gene>
<sequence length="141" mass="16609">MAKEKKIKTQSVSRYPKEVRSKAYSYSSERICWQFSTMDLDGPFKFCGLRPETWAKILSVMKEWDRKTWAEILDDRDHSISIDALSNRAVKRLEELERDDIDGICSLHIGGKSRLIGVRDRYVFQVLWWDSNHEVCPSHKK</sequence>
<name>D5EFE0_AMICL</name>
<organism evidence="1 2">
    <name type="scientific">Aminobacterium colombiense (strain DSM 12261 / ALA-1)</name>
    <dbReference type="NCBI Taxonomy" id="572547"/>
    <lineage>
        <taxon>Bacteria</taxon>
        <taxon>Thermotogati</taxon>
        <taxon>Synergistota</taxon>
        <taxon>Synergistia</taxon>
        <taxon>Synergistales</taxon>
        <taxon>Aminobacteriaceae</taxon>
        <taxon>Aminobacterium</taxon>
    </lineage>
</organism>
<dbReference type="OrthoDB" id="513187at2"/>
<reference evidence="1 2" key="1">
    <citation type="journal article" date="2010" name="Stand. Genomic Sci.">
        <title>Complete genome sequence of Aminobacterium colombiense type strain (ALA-1).</title>
        <authorList>
            <person name="Chertkov O."/>
            <person name="Sikorski J."/>
            <person name="Brambilla E."/>
            <person name="Lapidus A."/>
            <person name="Copeland A."/>
            <person name="Glavina Del Rio T."/>
            <person name="Nolan M."/>
            <person name="Lucas S."/>
            <person name="Tice H."/>
            <person name="Cheng J.F."/>
            <person name="Han C."/>
            <person name="Detter J.C."/>
            <person name="Bruce D."/>
            <person name="Tapia R."/>
            <person name="Goodwin L."/>
            <person name="Pitluck S."/>
            <person name="Liolios K."/>
            <person name="Ivanova N."/>
            <person name="Mavromatis K."/>
            <person name="Ovchinnikova G."/>
            <person name="Pati A."/>
            <person name="Chen A."/>
            <person name="Palaniappan K."/>
            <person name="Land M."/>
            <person name="Hauser L."/>
            <person name="Chang Y.J."/>
            <person name="Jeffries C.D."/>
            <person name="Spring S."/>
            <person name="Rohde M."/>
            <person name="Goker M."/>
            <person name="Bristow J."/>
            <person name="Eisen J.A."/>
            <person name="Markowitz V."/>
            <person name="Hugenholtz P."/>
            <person name="Kyrpides N.C."/>
            <person name="Klenk H.P."/>
        </authorList>
    </citation>
    <scope>NUCLEOTIDE SEQUENCE [LARGE SCALE GENOMIC DNA]</scope>
    <source>
        <strain evidence="2">DSM 12261 / ALA-1</strain>
    </source>
</reference>
<proteinExistence type="predicted"/>
<protein>
    <submittedName>
        <fullName evidence="1">Uncharacterized protein</fullName>
    </submittedName>
</protein>
<dbReference type="eggNOG" id="ENOG5033D9E">
    <property type="taxonomic scope" value="Bacteria"/>
</dbReference>
<dbReference type="STRING" id="572547.Amico_1149"/>
<dbReference type="Proteomes" id="UP000002366">
    <property type="component" value="Chromosome"/>
</dbReference>
<dbReference type="AlphaFoldDB" id="D5EFE0"/>